<feature type="domain" description="UbiC transcription regulator-associated" evidence="1">
    <location>
        <begin position="5"/>
        <end position="110"/>
    </location>
</feature>
<dbReference type="Gene3D" id="3.40.1410.10">
    <property type="entry name" value="Chorismate lyase-like"/>
    <property type="match status" value="1"/>
</dbReference>
<evidence type="ECO:0000313" key="2">
    <source>
        <dbReference type="EMBL" id="MDS1272439.1"/>
    </source>
</evidence>
<dbReference type="PANTHER" id="PTHR44846">
    <property type="entry name" value="MANNOSYL-D-GLYCERATE TRANSPORT/METABOLISM SYSTEM REPRESSOR MNGR-RELATED"/>
    <property type="match status" value="1"/>
</dbReference>
<name>A0ABU2HC68_9ACTN</name>
<sequence length="118" mass="13196">MRTQYLIRMDGQPVSASLSWEPARITAGTDVEDPHEGPLANTGIVPRMDAIGYRVTDVREDVEGRMPHAEERERLDIAAGVPLIEIQQTFYSGDTPVQAADITIPADRYRLSFRMPVE</sequence>
<dbReference type="Pfam" id="PF07702">
    <property type="entry name" value="UTRA"/>
    <property type="match status" value="1"/>
</dbReference>
<gene>
    <name evidence="2" type="ORF">RIF23_19300</name>
</gene>
<dbReference type="SUPFAM" id="SSF64288">
    <property type="entry name" value="Chorismate lyase-like"/>
    <property type="match status" value="1"/>
</dbReference>
<dbReference type="InterPro" id="IPR050679">
    <property type="entry name" value="Bact_HTH_transcr_reg"/>
</dbReference>
<dbReference type="InterPro" id="IPR028978">
    <property type="entry name" value="Chorismate_lyase_/UTRA_dom_sf"/>
</dbReference>
<dbReference type="PANTHER" id="PTHR44846:SF17">
    <property type="entry name" value="GNTR-FAMILY TRANSCRIPTIONAL REGULATOR"/>
    <property type="match status" value="1"/>
</dbReference>
<evidence type="ECO:0000313" key="3">
    <source>
        <dbReference type="Proteomes" id="UP001250214"/>
    </source>
</evidence>
<keyword evidence="3" id="KW-1185">Reference proteome</keyword>
<accession>A0ABU2HC68</accession>
<reference evidence="3" key="1">
    <citation type="submission" date="2023-07" db="EMBL/GenBank/DDBJ databases">
        <title>Novel species in the genus Lipingzhangella isolated from Sambhar Salt Lake.</title>
        <authorList>
            <person name="Jiya N."/>
            <person name="Kajale S."/>
            <person name="Sharma A."/>
        </authorList>
    </citation>
    <scope>NUCLEOTIDE SEQUENCE [LARGE SCALE GENOMIC DNA]</scope>
    <source>
        <strain evidence="3">LS1_29</strain>
    </source>
</reference>
<comment type="caution">
    <text evidence="2">The sequence shown here is derived from an EMBL/GenBank/DDBJ whole genome shotgun (WGS) entry which is preliminary data.</text>
</comment>
<dbReference type="Proteomes" id="UP001250214">
    <property type="component" value="Unassembled WGS sequence"/>
</dbReference>
<dbReference type="InterPro" id="IPR011663">
    <property type="entry name" value="UTRA"/>
</dbReference>
<dbReference type="EMBL" id="JAVLVT010000011">
    <property type="protein sequence ID" value="MDS1272439.1"/>
    <property type="molecule type" value="Genomic_DNA"/>
</dbReference>
<organism evidence="2 3">
    <name type="scientific">Lipingzhangella rawalii</name>
    <dbReference type="NCBI Taxonomy" id="2055835"/>
    <lineage>
        <taxon>Bacteria</taxon>
        <taxon>Bacillati</taxon>
        <taxon>Actinomycetota</taxon>
        <taxon>Actinomycetes</taxon>
        <taxon>Streptosporangiales</taxon>
        <taxon>Nocardiopsidaceae</taxon>
        <taxon>Lipingzhangella</taxon>
    </lineage>
</organism>
<evidence type="ECO:0000259" key="1">
    <source>
        <dbReference type="Pfam" id="PF07702"/>
    </source>
</evidence>
<proteinExistence type="predicted"/>
<protein>
    <submittedName>
        <fullName evidence="2">UTRA domain-containing protein</fullName>
    </submittedName>
</protein>